<dbReference type="PANTHER" id="PTHR43861">
    <property type="entry name" value="TRANS-ACONITATE 2-METHYLTRANSFERASE-RELATED"/>
    <property type="match status" value="1"/>
</dbReference>
<organism evidence="3 4">
    <name type="scientific">Stenotrophomonas maltophilia</name>
    <name type="common">Pseudomonas maltophilia</name>
    <name type="synonym">Xanthomonas maltophilia</name>
    <dbReference type="NCBI Taxonomy" id="40324"/>
    <lineage>
        <taxon>Bacteria</taxon>
        <taxon>Pseudomonadati</taxon>
        <taxon>Pseudomonadota</taxon>
        <taxon>Gammaproteobacteria</taxon>
        <taxon>Lysobacterales</taxon>
        <taxon>Lysobacteraceae</taxon>
        <taxon>Stenotrophomonas</taxon>
        <taxon>Stenotrophomonas maltophilia group</taxon>
    </lineage>
</organism>
<dbReference type="Pfam" id="PF13847">
    <property type="entry name" value="Methyltransf_31"/>
    <property type="match status" value="1"/>
</dbReference>
<evidence type="ECO:0000313" key="4">
    <source>
        <dbReference type="Proteomes" id="UP001288387"/>
    </source>
</evidence>
<reference evidence="3" key="1">
    <citation type="submission" date="2023-12" db="EMBL/GenBank/DDBJ databases">
        <title>'Antibacterial potential of Stenotrophomonas maltophilia cystic fibrosis isolates' (manuscript under preparation).</title>
        <authorList>
            <person name="Crisan C.V."/>
            <person name="Pettis M."/>
            <person name="Goldberg J.B."/>
        </authorList>
    </citation>
    <scope>NUCLEOTIDE SEQUENCE</scope>
    <source>
        <strain evidence="3">CCV129</strain>
    </source>
</reference>
<dbReference type="GO" id="GO:0008168">
    <property type="term" value="F:methyltransferase activity"/>
    <property type="evidence" value="ECO:0007669"/>
    <property type="project" value="UniProtKB-KW"/>
</dbReference>
<dbReference type="RefSeq" id="WP_099551416.1">
    <property type="nucleotide sequence ID" value="NZ_JAEDWU010000004.1"/>
</dbReference>
<sequence length="247" mass="26618">MKSSQHPRVKKNVAQFDDDVRATGSYRYTTDRLSSNLANARISSAVAAAFPFQGKRVLDLGCGDGSYTLEFPGMGAAHALGVDPAAVAIEAAQARAATHGLASRVEFAVGNIYDIGAVLEEGRFDCIVLRGVLHHLPDPAGAIAGLAGFKGSIVVVEPNGLNPVLKLLERFSRYHIEHEERSFTPWAIRGWLRAAGFNRISTSTINLVPFFCPDAAARGLRVLEPLVEHLPFARDIACGQNVMLAQR</sequence>
<keyword evidence="3" id="KW-0489">Methyltransferase</keyword>
<evidence type="ECO:0000256" key="1">
    <source>
        <dbReference type="ARBA" id="ARBA00022679"/>
    </source>
</evidence>
<evidence type="ECO:0000259" key="2">
    <source>
        <dbReference type="Pfam" id="PF13847"/>
    </source>
</evidence>
<gene>
    <name evidence="3" type="ORF">U4I38_08305</name>
</gene>
<feature type="domain" description="Methyltransferase" evidence="2">
    <location>
        <begin position="53"/>
        <end position="157"/>
    </location>
</feature>
<dbReference type="EMBL" id="JAXRVB010000006">
    <property type="protein sequence ID" value="MDZ5764472.1"/>
    <property type="molecule type" value="Genomic_DNA"/>
</dbReference>
<dbReference type="SUPFAM" id="SSF53335">
    <property type="entry name" value="S-adenosyl-L-methionine-dependent methyltransferases"/>
    <property type="match status" value="1"/>
</dbReference>
<proteinExistence type="predicted"/>
<comment type="caution">
    <text evidence="3">The sequence shown here is derived from an EMBL/GenBank/DDBJ whole genome shotgun (WGS) entry which is preliminary data.</text>
</comment>
<name>A0AAJ2TJ94_STEMA</name>
<accession>A0AAJ2TJ94</accession>
<dbReference type="AlphaFoldDB" id="A0AAJ2TJ94"/>
<dbReference type="Gene3D" id="3.40.50.150">
    <property type="entry name" value="Vaccinia Virus protein VP39"/>
    <property type="match status" value="1"/>
</dbReference>
<protein>
    <submittedName>
        <fullName evidence="3">Class I SAM-dependent methyltransferase</fullName>
        <ecNumber evidence="3">2.1.1.-</ecNumber>
    </submittedName>
</protein>
<dbReference type="InterPro" id="IPR025714">
    <property type="entry name" value="Methyltranfer_dom"/>
</dbReference>
<dbReference type="PANTHER" id="PTHR43861:SF3">
    <property type="entry name" value="PUTATIVE (AFU_ORTHOLOGUE AFUA_2G14390)-RELATED"/>
    <property type="match status" value="1"/>
</dbReference>
<dbReference type="EC" id="2.1.1.-" evidence="3"/>
<dbReference type="GO" id="GO:0032259">
    <property type="term" value="P:methylation"/>
    <property type="evidence" value="ECO:0007669"/>
    <property type="project" value="UniProtKB-KW"/>
</dbReference>
<dbReference type="Proteomes" id="UP001288387">
    <property type="component" value="Unassembled WGS sequence"/>
</dbReference>
<dbReference type="InterPro" id="IPR029063">
    <property type="entry name" value="SAM-dependent_MTases_sf"/>
</dbReference>
<dbReference type="CDD" id="cd02440">
    <property type="entry name" value="AdoMet_MTases"/>
    <property type="match status" value="1"/>
</dbReference>
<keyword evidence="1 3" id="KW-0808">Transferase</keyword>
<evidence type="ECO:0000313" key="3">
    <source>
        <dbReference type="EMBL" id="MDZ5764472.1"/>
    </source>
</evidence>